<dbReference type="eggNOG" id="arCOG04135">
    <property type="taxonomic scope" value="Archaea"/>
</dbReference>
<gene>
    <name evidence="1" type="ordered locus">Mcup_0478</name>
</gene>
<evidence type="ECO:0000313" key="2">
    <source>
        <dbReference type="Proteomes" id="UP000007812"/>
    </source>
</evidence>
<dbReference type="STRING" id="1006006.Mcup_0478"/>
<dbReference type="Proteomes" id="UP000007812">
    <property type="component" value="Chromosome"/>
</dbReference>
<dbReference type="EMBL" id="CP002656">
    <property type="protein sequence ID" value="AEB94585.1"/>
    <property type="molecule type" value="Genomic_DNA"/>
</dbReference>
<organism evidence="1 2">
    <name type="scientific">Metallosphaera cuprina (strain Ar-4)</name>
    <dbReference type="NCBI Taxonomy" id="1006006"/>
    <lineage>
        <taxon>Archaea</taxon>
        <taxon>Thermoproteota</taxon>
        <taxon>Thermoprotei</taxon>
        <taxon>Sulfolobales</taxon>
        <taxon>Sulfolobaceae</taxon>
        <taxon>Metallosphaera</taxon>
    </lineage>
</organism>
<dbReference type="PATRIC" id="fig|1006006.8.peg.478"/>
<accession>F4G086</accession>
<protein>
    <submittedName>
        <fullName evidence="1">Uncharacterized protein</fullName>
    </submittedName>
</protein>
<dbReference type="KEGG" id="mcn:Mcup_0478"/>
<dbReference type="AlphaFoldDB" id="F4G086"/>
<name>F4G086_METCR</name>
<keyword evidence="2" id="KW-1185">Reference proteome</keyword>
<evidence type="ECO:0000313" key="1">
    <source>
        <dbReference type="EMBL" id="AEB94585.1"/>
    </source>
</evidence>
<reference evidence="1 2" key="1">
    <citation type="journal article" date="2011" name="J. Bacteriol.">
        <title>Complete genome sequence of Metallosphaera cuprina, a metal sulfide-oxidizing archaeon from a hot spring.</title>
        <authorList>
            <person name="Liu L.J."/>
            <person name="You X.Y."/>
            <person name="Zheng H."/>
            <person name="Wang S."/>
            <person name="Jiang C.Y."/>
            <person name="Liu S.J."/>
        </authorList>
    </citation>
    <scope>NUCLEOTIDE SEQUENCE [LARGE SCALE GENOMIC DNA]</scope>
    <source>
        <strain evidence="1 2">Ar-4</strain>
    </source>
</reference>
<proteinExistence type="predicted"/>
<dbReference type="HOGENOM" id="CLU_196483_0_0_2"/>
<sequence>MNVSGRKLEFHSKACAYTFLRELIYSVPEDCVSSPLREIYSKREDILKQRAKKAEKKI</sequence>